<comment type="caution">
    <text evidence="7">The sequence shown here is derived from an EMBL/GenBank/DDBJ whole genome shotgun (WGS) entry which is preliminary data.</text>
</comment>
<evidence type="ECO:0000313" key="8">
    <source>
        <dbReference type="Proteomes" id="UP000664203"/>
    </source>
</evidence>
<dbReference type="PANTHER" id="PTHR11358">
    <property type="entry name" value="ARGINASE/AGMATINASE"/>
    <property type="match status" value="1"/>
</dbReference>
<sequence length="476" mass="51398">MLLGSLCYASFAALVLAHGDHDQNPIAGPHKSLWYNSRRPIPGDGGTQADAVFSGISTFGRLPYWPCLADDSEKYDIAFLGTCTPHPLPADYASSDPHIQVHPLTLQHPTVQAHASVPMAYDKVLAVSISSMFSLSGLRPLFSTELRGSRKVRSSGGYNVPLDANPFNSWATVIDCGDIPVTSYVSPSQAGTELEQNNADISSSYDNAYAIQQIEDGHNSLLMRAPATNAKEIGPAKDKKTLPRIITLGGDHTITLPLLRSINKAYGPISVIHFDSHLDTWKPKVFGGAPTEQASINHGTYFYHAHREGLLANDTNIHAGIRTTLSGLSDYDNDGYCGFEIVEAREIDTIGMGGIIKKIRDRVGTEKPVYLSIDIDTLDPAFAPATGTPETGGWTTRELRTIIRGLEGINFVAADIVEVAPAYDTNAEHTTMAAADTLFEVMSLMVKRGPMSVMGKGSMRGDGEVEGVRKGKKEEL</sequence>
<protein>
    <recommendedName>
        <fullName evidence="9">Agmatinase</fullName>
    </recommendedName>
</protein>
<keyword evidence="2 4" id="KW-0378">Hydrolase</keyword>
<feature type="signal peptide" evidence="6">
    <location>
        <begin position="1"/>
        <end position="17"/>
    </location>
</feature>
<evidence type="ECO:0008006" key="9">
    <source>
        <dbReference type="Google" id="ProtNLM"/>
    </source>
</evidence>
<feature type="chain" id="PRO_5034961851" description="Agmatinase" evidence="6">
    <location>
        <begin position="18"/>
        <end position="476"/>
    </location>
</feature>
<evidence type="ECO:0000256" key="3">
    <source>
        <dbReference type="PROSITE-ProRule" id="PRU00742"/>
    </source>
</evidence>
<dbReference type="GO" id="GO:0046872">
    <property type="term" value="F:metal ion binding"/>
    <property type="evidence" value="ECO:0007669"/>
    <property type="project" value="UniProtKB-KW"/>
</dbReference>
<evidence type="ECO:0000256" key="1">
    <source>
        <dbReference type="ARBA" id="ARBA00022723"/>
    </source>
</evidence>
<accession>A0A8H3J2Z5</accession>
<feature type="region of interest" description="Disordered" evidence="5">
    <location>
        <begin position="453"/>
        <end position="476"/>
    </location>
</feature>
<evidence type="ECO:0000256" key="5">
    <source>
        <dbReference type="SAM" id="MobiDB-lite"/>
    </source>
</evidence>
<dbReference type="InterPro" id="IPR023696">
    <property type="entry name" value="Ureohydrolase_dom_sf"/>
</dbReference>
<name>A0A8H3J2Z5_9LECA</name>
<dbReference type="Pfam" id="PF00491">
    <property type="entry name" value="Arginase"/>
    <property type="match status" value="1"/>
</dbReference>
<dbReference type="CDD" id="cd11592">
    <property type="entry name" value="Agmatinase_PAH"/>
    <property type="match status" value="1"/>
</dbReference>
<feature type="compositionally biased region" description="Basic and acidic residues" evidence="5">
    <location>
        <begin position="459"/>
        <end position="476"/>
    </location>
</feature>
<dbReference type="Gene3D" id="3.40.800.10">
    <property type="entry name" value="Ureohydrolase domain"/>
    <property type="match status" value="1"/>
</dbReference>
<dbReference type="PANTHER" id="PTHR11358:SF30">
    <property type="entry name" value="AGMATINASE 1-RELATED"/>
    <property type="match status" value="1"/>
</dbReference>
<evidence type="ECO:0000256" key="2">
    <source>
        <dbReference type="ARBA" id="ARBA00022801"/>
    </source>
</evidence>
<proteinExistence type="inferred from homology"/>
<dbReference type="InterPro" id="IPR006035">
    <property type="entry name" value="Ureohydrolase"/>
</dbReference>
<dbReference type="PRINTS" id="PR00116">
    <property type="entry name" value="ARGINASE"/>
</dbReference>
<evidence type="ECO:0000256" key="6">
    <source>
        <dbReference type="SAM" id="SignalP"/>
    </source>
</evidence>
<dbReference type="GO" id="GO:0008783">
    <property type="term" value="F:agmatinase activity"/>
    <property type="evidence" value="ECO:0007669"/>
    <property type="project" value="TreeGrafter"/>
</dbReference>
<organism evidence="7 8">
    <name type="scientific">Alectoria fallacina</name>
    <dbReference type="NCBI Taxonomy" id="1903189"/>
    <lineage>
        <taxon>Eukaryota</taxon>
        <taxon>Fungi</taxon>
        <taxon>Dikarya</taxon>
        <taxon>Ascomycota</taxon>
        <taxon>Pezizomycotina</taxon>
        <taxon>Lecanoromycetes</taxon>
        <taxon>OSLEUM clade</taxon>
        <taxon>Lecanoromycetidae</taxon>
        <taxon>Lecanorales</taxon>
        <taxon>Lecanorineae</taxon>
        <taxon>Parmeliaceae</taxon>
        <taxon>Alectoria</taxon>
    </lineage>
</organism>
<evidence type="ECO:0000256" key="4">
    <source>
        <dbReference type="RuleBase" id="RU003684"/>
    </source>
</evidence>
<evidence type="ECO:0000313" key="7">
    <source>
        <dbReference type="EMBL" id="CAF9939718.1"/>
    </source>
</evidence>
<dbReference type="AlphaFoldDB" id="A0A8H3J2Z5"/>
<keyword evidence="1" id="KW-0479">Metal-binding</keyword>
<dbReference type="GO" id="GO:0033389">
    <property type="term" value="P:putrescine biosynthetic process from arginine, via agmatine"/>
    <property type="evidence" value="ECO:0007669"/>
    <property type="project" value="TreeGrafter"/>
</dbReference>
<dbReference type="InterPro" id="IPR020855">
    <property type="entry name" value="Ureohydrolase_Mn_BS"/>
</dbReference>
<gene>
    <name evidence="7" type="ORF">ALECFALPRED_008269</name>
</gene>
<keyword evidence="6" id="KW-0732">Signal</keyword>
<dbReference type="OrthoDB" id="288726at2759"/>
<dbReference type="EMBL" id="CAJPDR010000564">
    <property type="protein sequence ID" value="CAF9939718.1"/>
    <property type="molecule type" value="Genomic_DNA"/>
</dbReference>
<comment type="similarity">
    <text evidence="3 4">Belongs to the arginase family.</text>
</comment>
<dbReference type="PROSITE" id="PS01053">
    <property type="entry name" value="ARGINASE_1"/>
    <property type="match status" value="1"/>
</dbReference>
<keyword evidence="8" id="KW-1185">Reference proteome</keyword>
<reference evidence="7" key="1">
    <citation type="submission" date="2021-03" db="EMBL/GenBank/DDBJ databases">
        <authorList>
            <person name="Tagirdzhanova G."/>
        </authorList>
    </citation>
    <scope>NUCLEOTIDE SEQUENCE</scope>
</reference>
<dbReference type="Proteomes" id="UP000664203">
    <property type="component" value="Unassembled WGS sequence"/>
</dbReference>
<dbReference type="PROSITE" id="PS51409">
    <property type="entry name" value="ARGINASE_2"/>
    <property type="match status" value="1"/>
</dbReference>
<dbReference type="SUPFAM" id="SSF52768">
    <property type="entry name" value="Arginase/deacetylase"/>
    <property type="match status" value="1"/>
</dbReference>